<dbReference type="EMBL" id="JBHUII010000011">
    <property type="protein sequence ID" value="MFD2207270.1"/>
    <property type="molecule type" value="Genomic_DNA"/>
</dbReference>
<reference evidence="3" key="1">
    <citation type="journal article" date="2019" name="Int. J. Syst. Evol. Microbiol.">
        <title>The Global Catalogue of Microorganisms (GCM) 10K type strain sequencing project: providing services to taxonomists for standard genome sequencing and annotation.</title>
        <authorList>
            <consortium name="The Broad Institute Genomics Platform"/>
            <consortium name="The Broad Institute Genome Sequencing Center for Infectious Disease"/>
            <person name="Wu L."/>
            <person name="Ma J."/>
        </authorList>
    </citation>
    <scope>NUCLEOTIDE SEQUENCE [LARGE SCALE GENOMIC DNA]</scope>
    <source>
        <strain evidence="3">CGMCC 4.7192</strain>
    </source>
</reference>
<dbReference type="Pfam" id="PF07238">
    <property type="entry name" value="PilZ"/>
    <property type="match status" value="1"/>
</dbReference>
<accession>A0ABW5BP92</accession>
<comment type="caution">
    <text evidence="2">The sequence shown here is derived from an EMBL/GenBank/DDBJ whole genome shotgun (WGS) entry which is preliminary data.</text>
</comment>
<dbReference type="RefSeq" id="WP_380253733.1">
    <property type="nucleotide sequence ID" value="NZ_JBHUII010000011.1"/>
</dbReference>
<dbReference type="InterPro" id="IPR009875">
    <property type="entry name" value="PilZ_domain"/>
</dbReference>
<gene>
    <name evidence="2" type="ORF">ACFSKO_16705</name>
</gene>
<evidence type="ECO:0000313" key="2">
    <source>
        <dbReference type="EMBL" id="MFD2207270.1"/>
    </source>
</evidence>
<feature type="domain" description="PilZ" evidence="1">
    <location>
        <begin position="10"/>
        <end position="100"/>
    </location>
</feature>
<evidence type="ECO:0000313" key="3">
    <source>
        <dbReference type="Proteomes" id="UP001597294"/>
    </source>
</evidence>
<keyword evidence="3" id="KW-1185">Reference proteome</keyword>
<sequence length="116" mass="12643">MENSAAVGEDRRQAQRFSASEPISLKVVDRDGQSVMTTIADLSFGGFCLKGNLGADVGKEVTLTHSIAGNFQGEVMWHGENQIGVRVIMSSGNREKLLQFTCLALYPDKDVPEQIK</sequence>
<dbReference type="Gene3D" id="2.40.10.220">
    <property type="entry name" value="predicted glycosyltransferase like domains"/>
    <property type="match status" value="1"/>
</dbReference>
<name>A0ABW5BP92_9PROT</name>
<dbReference type="SUPFAM" id="SSF141371">
    <property type="entry name" value="PilZ domain-like"/>
    <property type="match status" value="1"/>
</dbReference>
<organism evidence="2 3">
    <name type="scientific">Kiloniella antarctica</name>
    <dbReference type="NCBI Taxonomy" id="1550907"/>
    <lineage>
        <taxon>Bacteria</taxon>
        <taxon>Pseudomonadati</taxon>
        <taxon>Pseudomonadota</taxon>
        <taxon>Alphaproteobacteria</taxon>
        <taxon>Rhodospirillales</taxon>
        <taxon>Kiloniellaceae</taxon>
        <taxon>Kiloniella</taxon>
    </lineage>
</organism>
<proteinExistence type="predicted"/>
<dbReference type="Proteomes" id="UP001597294">
    <property type="component" value="Unassembled WGS sequence"/>
</dbReference>
<protein>
    <submittedName>
        <fullName evidence="2">PilZ domain-containing protein</fullName>
    </submittedName>
</protein>
<evidence type="ECO:0000259" key="1">
    <source>
        <dbReference type="Pfam" id="PF07238"/>
    </source>
</evidence>